<dbReference type="GO" id="GO:0005536">
    <property type="term" value="F:D-glucose binding"/>
    <property type="evidence" value="ECO:0007669"/>
    <property type="project" value="InterPro"/>
</dbReference>
<dbReference type="GO" id="GO:0005829">
    <property type="term" value="C:cytosol"/>
    <property type="evidence" value="ECO:0007669"/>
    <property type="project" value="TreeGrafter"/>
</dbReference>
<dbReference type="EMBL" id="PDOB01000002">
    <property type="protein sequence ID" value="PIL41305.1"/>
    <property type="molecule type" value="Genomic_DNA"/>
</dbReference>
<evidence type="ECO:0000256" key="2">
    <source>
        <dbReference type="ARBA" id="ARBA00022777"/>
    </source>
</evidence>
<dbReference type="NCBIfam" id="TIGR00749">
    <property type="entry name" value="glk"/>
    <property type="match status" value="1"/>
</dbReference>
<dbReference type="HAMAP" id="MF_00524">
    <property type="entry name" value="Glucokinase"/>
    <property type="match status" value="1"/>
</dbReference>
<comment type="caution">
    <text evidence="5">The sequence shown here is derived from an EMBL/GenBank/DDBJ whole genome shotgun (WGS) entry which is preliminary data.</text>
</comment>
<dbReference type="EC" id="2.7.1.2" evidence="3"/>
<feature type="binding site" evidence="3">
    <location>
        <begin position="30"/>
        <end position="35"/>
    </location>
    <ligand>
        <name>ATP</name>
        <dbReference type="ChEBI" id="CHEBI:30616"/>
    </ligand>
</feature>
<reference evidence="5 6" key="1">
    <citation type="submission" date="2017-10" db="EMBL/GenBank/DDBJ databases">
        <title>Massilia psychrophilum sp. nov., a novel purple-pigmented bacterium isolated from Tianshan glacier, Xinjiang Municipality, China.</title>
        <authorList>
            <person name="Wang H."/>
        </authorList>
    </citation>
    <scope>NUCLEOTIDE SEQUENCE [LARGE SCALE GENOMIC DNA]</scope>
    <source>
        <strain evidence="5 6">JCM 30813</strain>
    </source>
</reference>
<keyword evidence="2 3" id="KW-0418">Kinase</keyword>
<comment type="similarity">
    <text evidence="3 4">Belongs to the bacterial glucokinase family.</text>
</comment>
<dbReference type="InterPro" id="IPR043129">
    <property type="entry name" value="ATPase_NBD"/>
</dbReference>
<organism evidence="5 6">
    <name type="scientific">Massilia psychrophila</name>
    <dbReference type="NCBI Taxonomy" id="1603353"/>
    <lineage>
        <taxon>Bacteria</taxon>
        <taxon>Pseudomonadati</taxon>
        <taxon>Pseudomonadota</taxon>
        <taxon>Betaproteobacteria</taxon>
        <taxon>Burkholderiales</taxon>
        <taxon>Oxalobacteraceae</taxon>
        <taxon>Telluria group</taxon>
        <taxon>Massilia</taxon>
    </lineage>
</organism>
<keyword evidence="3" id="KW-0963">Cytoplasm</keyword>
<dbReference type="PANTHER" id="PTHR47690">
    <property type="entry name" value="GLUCOKINASE"/>
    <property type="match status" value="1"/>
</dbReference>
<dbReference type="InterPro" id="IPR003836">
    <property type="entry name" value="Glucokinase"/>
</dbReference>
<dbReference type="PANTHER" id="PTHR47690:SF1">
    <property type="entry name" value="GLUCOKINASE"/>
    <property type="match status" value="1"/>
</dbReference>
<dbReference type="OrthoDB" id="257751at2"/>
<gene>
    <name evidence="3" type="primary">glk</name>
    <name evidence="5" type="ORF">CR103_02000</name>
</gene>
<proteinExistence type="inferred from homology"/>
<dbReference type="InterPro" id="IPR050201">
    <property type="entry name" value="Bacterial_glucokinase"/>
</dbReference>
<comment type="subcellular location">
    <subcellularLocation>
        <location evidence="3">Cytoplasm</location>
    </subcellularLocation>
</comment>
<dbReference type="Proteomes" id="UP000228593">
    <property type="component" value="Unassembled WGS sequence"/>
</dbReference>
<dbReference type="Pfam" id="PF02685">
    <property type="entry name" value="Glucokinase"/>
    <property type="match status" value="1"/>
</dbReference>
<keyword evidence="3" id="KW-0547">Nucleotide-binding</keyword>
<keyword evidence="3" id="KW-0324">Glycolysis</keyword>
<keyword evidence="1 3" id="KW-0808">Transferase</keyword>
<sequence length="347" mass="36107">MTVSIHAPLLPAATAVTHAAAYADGPRLLADVGGTNARFALESAPGQIGFIAVLPCAGYPTLAAALQAYLASPALSAGMCAGRIRHAAIAIANPVTGDLVRMTNHHWEFSIDALRRECGFDTLLVENDFSALARALPYLDAGQKCQIGGGAAREHGAMGLLGAGTGLGVSGLVPCREGWSALRSEGGHVTFSPVNDTEIAILRFAWGQFEHVSAERLLSGVGLELIYRALAHHTGQPDCKLAAPEITRRALGGECALCDQVIDVFCGMLGTVAGNLAITLGAQGGIYIGGGIVPRLGERFAASPFRSRFEQKGRFVAYLAQVPTFVITADYPAFLGVSAILAEKLAS</sequence>
<name>A0A2G8T5G5_9BURK</name>
<evidence type="ECO:0000256" key="3">
    <source>
        <dbReference type="HAMAP-Rule" id="MF_00524"/>
    </source>
</evidence>
<dbReference type="RefSeq" id="WP_099914348.1">
    <property type="nucleotide sequence ID" value="NZ_BMHS01000003.1"/>
</dbReference>
<evidence type="ECO:0000313" key="5">
    <source>
        <dbReference type="EMBL" id="PIL41305.1"/>
    </source>
</evidence>
<dbReference type="AlphaFoldDB" id="A0A2G8T5G5"/>
<dbReference type="GO" id="GO:0005524">
    <property type="term" value="F:ATP binding"/>
    <property type="evidence" value="ECO:0007669"/>
    <property type="project" value="UniProtKB-UniRule"/>
</dbReference>
<keyword evidence="6" id="KW-1185">Reference proteome</keyword>
<accession>A0A2G8T5G5</accession>
<dbReference type="NCBIfam" id="NF001416">
    <property type="entry name" value="PRK00292.1-3"/>
    <property type="match status" value="1"/>
</dbReference>
<dbReference type="CDD" id="cd24008">
    <property type="entry name" value="ASKHA_NBD_GLK"/>
    <property type="match status" value="1"/>
</dbReference>
<protein>
    <recommendedName>
        <fullName evidence="3">Glucokinase</fullName>
        <ecNumber evidence="3">2.7.1.2</ecNumber>
    </recommendedName>
    <alternativeName>
        <fullName evidence="3">Glucose kinase</fullName>
    </alternativeName>
</protein>
<comment type="catalytic activity">
    <reaction evidence="3">
        <text>D-glucose + ATP = D-glucose 6-phosphate + ADP + H(+)</text>
        <dbReference type="Rhea" id="RHEA:17825"/>
        <dbReference type="ChEBI" id="CHEBI:4167"/>
        <dbReference type="ChEBI" id="CHEBI:15378"/>
        <dbReference type="ChEBI" id="CHEBI:30616"/>
        <dbReference type="ChEBI" id="CHEBI:61548"/>
        <dbReference type="ChEBI" id="CHEBI:456216"/>
        <dbReference type="EC" id="2.7.1.2"/>
    </reaction>
</comment>
<evidence type="ECO:0000313" key="6">
    <source>
        <dbReference type="Proteomes" id="UP000228593"/>
    </source>
</evidence>
<dbReference type="Gene3D" id="3.40.367.20">
    <property type="match status" value="1"/>
</dbReference>
<keyword evidence="3" id="KW-0067">ATP-binding</keyword>
<dbReference type="SUPFAM" id="SSF53067">
    <property type="entry name" value="Actin-like ATPase domain"/>
    <property type="match status" value="1"/>
</dbReference>
<dbReference type="Gene3D" id="3.30.420.40">
    <property type="match status" value="1"/>
</dbReference>
<dbReference type="GO" id="GO:0004340">
    <property type="term" value="F:glucokinase activity"/>
    <property type="evidence" value="ECO:0007669"/>
    <property type="project" value="UniProtKB-UniRule"/>
</dbReference>
<evidence type="ECO:0000256" key="1">
    <source>
        <dbReference type="ARBA" id="ARBA00022679"/>
    </source>
</evidence>
<evidence type="ECO:0000256" key="4">
    <source>
        <dbReference type="RuleBase" id="RU004046"/>
    </source>
</evidence>
<dbReference type="GO" id="GO:0006096">
    <property type="term" value="P:glycolytic process"/>
    <property type="evidence" value="ECO:0007669"/>
    <property type="project" value="UniProtKB-UniRule"/>
</dbReference>